<keyword evidence="1" id="KW-0472">Membrane</keyword>
<feature type="non-terminal residue" evidence="2">
    <location>
        <position position="1"/>
    </location>
</feature>
<organism evidence="2 3">
    <name type="scientific">Pristionchus fissidentatus</name>
    <dbReference type="NCBI Taxonomy" id="1538716"/>
    <lineage>
        <taxon>Eukaryota</taxon>
        <taxon>Metazoa</taxon>
        <taxon>Ecdysozoa</taxon>
        <taxon>Nematoda</taxon>
        <taxon>Chromadorea</taxon>
        <taxon>Rhabditida</taxon>
        <taxon>Rhabditina</taxon>
        <taxon>Diplogasteromorpha</taxon>
        <taxon>Diplogasteroidea</taxon>
        <taxon>Neodiplogasteridae</taxon>
        <taxon>Pristionchus</taxon>
    </lineage>
</organism>
<comment type="caution">
    <text evidence="2">The sequence shown here is derived from an EMBL/GenBank/DDBJ whole genome shotgun (WGS) entry which is preliminary data.</text>
</comment>
<gene>
    <name evidence="2" type="ORF">PFISCL1PPCAC_2547</name>
</gene>
<evidence type="ECO:0000313" key="3">
    <source>
        <dbReference type="Proteomes" id="UP001432322"/>
    </source>
</evidence>
<keyword evidence="1" id="KW-0812">Transmembrane</keyword>
<dbReference type="EMBL" id="BTSY01000001">
    <property type="protein sequence ID" value="GMT11250.1"/>
    <property type="molecule type" value="Genomic_DNA"/>
</dbReference>
<keyword evidence="1" id="KW-1133">Transmembrane helix</keyword>
<sequence>LPSLFLLFRFSSHLFCRWEILVFVLLVVLSWIVHFLVLYFVSLRIEEQLGQIIRVSFRARTPFGGLGMEDDGQPEEECARTMRV</sequence>
<feature type="transmembrane region" description="Helical" evidence="1">
    <location>
        <begin position="20"/>
        <end position="41"/>
    </location>
</feature>
<evidence type="ECO:0000256" key="1">
    <source>
        <dbReference type="SAM" id="Phobius"/>
    </source>
</evidence>
<name>A0AAV5V0B0_9BILA</name>
<dbReference type="AlphaFoldDB" id="A0AAV5V0B0"/>
<evidence type="ECO:0000313" key="2">
    <source>
        <dbReference type="EMBL" id="GMT11250.1"/>
    </source>
</evidence>
<dbReference type="Proteomes" id="UP001432322">
    <property type="component" value="Unassembled WGS sequence"/>
</dbReference>
<protein>
    <submittedName>
        <fullName evidence="2">Uncharacterized protein</fullName>
    </submittedName>
</protein>
<accession>A0AAV5V0B0</accession>
<proteinExistence type="predicted"/>
<keyword evidence="3" id="KW-1185">Reference proteome</keyword>
<reference evidence="2" key="1">
    <citation type="submission" date="2023-10" db="EMBL/GenBank/DDBJ databases">
        <title>Genome assembly of Pristionchus species.</title>
        <authorList>
            <person name="Yoshida K."/>
            <person name="Sommer R.J."/>
        </authorList>
    </citation>
    <scope>NUCLEOTIDE SEQUENCE</scope>
    <source>
        <strain evidence="2">RS5133</strain>
    </source>
</reference>